<sequence>MWNPFSRKTRTAPQMAPSAPQTHSDNPFGRAASAASDPLWFSDPEGRLALMALPASGTGVFALRGGLGLDGRVRELAERRANGDGTDFRAVIVTPEAAAEGLGAASTSVAEALGFEWERRLGLARCDLLWASGGPIGETLEVGTLIGAASVLREVATREAGKSDPPFGPLRRMPFRMPEGHTELSLWETPPAVDLARASVHGLHVGLPVRRNVLEVFAETLAPKLWAGLHPAGTAGDLLVITASGEGVERSGNASQPPVERWDDPRVEAISAGLTNLLEDALRRRALVRGMRTMLAVEGAETTKEAHELAESLWPAAVAAGRALRTSGKPERPSGWERVFRVALSLRVSEGVERSRLAVRFEGIGAEATDASDATDASKLPARIVVSFGRGRASVMMPLPI</sequence>
<organism evidence="2 3">
    <name type="scientific">Sutterella megalosphaeroides</name>
    <dbReference type="NCBI Taxonomy" id="2494234"/>
    <lineage>
        <taxon>Bacteria</taxon>
        <taxon>Pseudomonadati</taxon>
        <taxon>Pseudomonadota</taxon>
        <taxon>Betaproteobacteria</taxon>
        <taxon>Burkholderiales</taxon>
        <taxon>Sutterellaceae</taxon>
        <taxon>Sutterella</taxon>
    </lineage>
</organism>
<name>A0A2Z6I802_9BURK</name>
<gene>
    <name evidence="2" type="ORF">SUTMEG_04050</name>
</gene>
<evidence type="ECO:0000256" key="1">
    <source>
        <dbReference type="SAM" id="MobiDB-lite"/>
    </source>
</evidence>
<dbReference type="EMBL" id="AP018786">
    <property type="protein sequence ID" value="BBF22514.1"/>
    <property type="molecule type" value="Genomic_DNA"/>
</dbReference>
<accession>A0A2Z6I802</accession>
<evidence type="ECO:0000313" key="2">
    <source>
        <dbReference type="EMBL" id="BBF22514.1"/>
    </source>
</evidence>
<dbReference type="Proteomes" id="UP000271003">
    <property type="component" value="Chromosome"/>
</dbReference>
<evidence type="ECO:0000313" key="3">
    <source>
        <dbReference type="Proteomes" id="UP000271003"/>
    </source>
</evidence>
<reference evidence="2 3" key="1">
    <citation type="journal article" date="2018" name="Int. J. Syst. Evol. Microbiol.">
        <title>Mesosutterella multiformis gen. nov., sp. nov., a member of the family Sutterellaceae and Sutterella megalosphaeroides sp. nov., isolated from human faeces.</title>
        <authorList>
            <person name="Sakamoto M."/>
            <person name="Ikeyama N."/>
            <person name="Kunihiro T."/>
            <person name="Iino T."/>
            <person name="Yuki M."/>
            <person name="Ohkuma M."/>
        </authorList>
    </citation>
    <scope>NUCLEOTIDE SEQUENCE [LARGE SCALE GENOMIC DNA]</scope>
    <source>
        <strain evidence="2 3">6FBBBH3</strain>
    </source>
</reference>
<protein>
    <submittedName>
        <fullName evidence="2">Uncharacterized protein</fullName>
    </submittedName>
</protein>
<dbReference type="RefSeq" id="WP_120176214.1">
    <property type="nucleotide sequence ID" value="NZ_AP018786.1"/>
</dbReference>
<dbReference type="KEGG" id="sutt:SUTMEG_04050"/>
<feature type="region of interest" description="Disordered" evidence="1">
    <location>
        <begin position="1"/>
        <end position="35"/>
    </location>
</feature>
<keyword evidence="3" id="KW-1185">Reference proteome</keyword>
<dbReference type="AlphaFoldDB" id="A0A2Z6I802"/>
<proteinExistence type="predicted"/>